<sequence length="120" mass="12799">MQGNPIGTFLPLILLLVVFYFLLIRPQRKRQQEHLRMQQSLTPGTRVMTTTGLFGTVTAVDDDEMVLEIAPGVETRWLKAAVGRVITPGEERPGGASASAAEGEGTQGTGDDGEGSATKS</sequence>
<dbReference type="PRINTS" id="PR01853">
    <property type="entry name" value="YAJCTRNLCASE"/>
</dbReference>
<keyword evidence="8" id="KW-0811">Translocation</keyword>
<dbReference type="AlphaFoldDB" id="A0A543IXB3"/>
<keyword evidence="3" id="KW-0813">Transport</keyword>
<proteinExistence type="inferred from homology"/>
<keyword evidence="4" id="KW-1003">Cell membrane</keyword>
<evidence type="ECO:0000256" key="6">
    <source>
        <dbReference type="ARBA" id="ARBA00022927"/>
    </source>
</evidence>
<dbReference type="OrthoDB" id="2200301at2"/>
<keyword evidence="7 11" id="KW-1133">Transmembrane helix</keyword>
<evidence type="ECO:0000256" key="11">
    <source>
        <dbReference type="SAM" id="Phobius"/>
    </source>
</evidence>
<evidence type="ECO:0000256" key="8">
    <source>
        <dbReference type="ARBA" id="ARBA00023010"/>
    </source>
</evidence>
<comment type="subcellular location">
    <subcellularLocation>
        <location evidence="1">Cell membrane</location>
        <topology evidence="1">Single-pass membrane protein</topology>
    </subcellularLocation>
</comment>
<feature type="region of interest" description="Disordered" evidence="10">
    <location>
        <begin position="86"/>
        <end position="120"/>
    </location>
</feature>
<dbReference type="GO" id="GO:0005886">
    <property type="term" value="C:plasma membrane"/>
    <property type="evidence" value="ECO:0007669"/>
    <property type="project" value="UniProtKB-SubCell"/>
</dbReference>
<dbReference type="RefSeq" id="WP_142259269.1">
    <property type="nucleotide sequence ID" value="NZ_BMPV01000007.1"/>
</dbReference>
<keyword evidence="6" id="KW-0653">Protein transport</keyword>
<gene>
    <name evidence="12" type="ORF">FHX40_1916</name>
</gene>
<evidence type="ECO:0000256" key="7">
    <source>
        <dbReference type="ARBA" id="ARBA00022989"/>
    </source>
</evidence>
<dbReference type="InterPro" id="IPR003849">
    <property type="entry name" value="Preprotein_translocase_YajC"/>
</dbReference>
<evidence type="ECO:0000256" key="2">
    <source>
        <dbReference type="ARBA" id="ARBA00006742"/>
    </source>
</evidence>
<organism evidence="12 13">
    <name type="scientific">Thermopolyspora flexuosa</name>
    <dbReference type="NCBI Taxonomy" id="103836"/>
    <lineage>
        <taxon>Bacteria</taxon>
        <taxon>Bacillati</taxon>
        <taxon>Actinomycetota</taxon>
        <taxon>Actinomycetes</taxon>
        <taxon>Streptosporangiales</taxon>
        <taxon>Streptosporangiaceae</taxon>
        <taxon>Thermopolyspora</taxon>
    </lineage>
</organism>
<evidence type="ECO:0000256" key="5">
    <source>
        <dbReference type="ARBA" id="ARBA00022692"/>
    </source>
</evidence>
<keyword evidence="13" id="KW-1185">Reference proteome</keyword>
<dbReference type="Proteomes" id="UP000319213">
    <property type="component" value="Unassembled WGS sequence"/>
</dbReference>
<feature type="compositionally biased region" description="Low complexity" evidence="10">
    <location>
        <begin position="94"/>
        <end position="104"/>
    </location>
</feature>
<protein>
    <submittedName>
        <fullName evidence="12">Preprotein translocase subunit YajC</fullName>
    </submittedName>
</protein>
<evidence type="ECO:0000256" key="4">
    <source>
        <dbReference type="ARBA" id="ARBA00022475"/>
    </source>
</evidence>
<dbReference type="PANTHER" id="PTHR33909">
    <property type="entry name" value="SEC TRANSLOCON ACCESSORY COMPLEX SUBUNIT YAJC"/>
    <property type="match status" value="1"/>
</dbReference>
<dbReference type="NCBIfam" id="TIGR00739">
    <property type="entry name" value="yajC"/>
    <property type="match status" value="1"/>
</dbReference>
<evidence type="ECO:0000256" key="10">
    <source>
        <dbReference type="SAM" id="MobiDB-lite"/>
    </source>
</evidence>
<feature type="transmembrane region" description="Helical" evidence="11">
    <location>
        <begin position="6"/>
        <end position="24"/>
    </location>
</feature>
<evidence type="ECO:0000256" key="3">
    <source>
        <dbReference type="ARBA" id="ARBA00022448"/>
    </source>
</evidence>
<name>A0A543IXB3_9ACTN</name>
<dbReference type="PANTHER" id="PTHR33909:SF1">
    <property type="entry name" value="SEC TRANSLOCON ACCESSORY COMPLEX SUBUNIT YAJC"/>
    <property type="match status" value="1"/>
</dbReference>
<keyword evidence="9 11" id="KW-0472">Membrane</keyword>
<dbReference type="SMART" id="SM01323">
    <property type="entry name" value="YajC"/>
    <property type="match status" value="1"/>
</dbReference>
<dbReference type="Pfam" id="PF02699">
    <property type="entry name" value="YajC"/>
    <property type="match status" value="1"/>
</dbReference>
<accession>A0A543IXB3</accession>
<dbReference type="GO" id="GO:0015031">
    <property type="term" value="P:protein transport"/>
    <property type="evidence" value="ECO:0007669"/>
    <property type="project" value="UniProtKB-KW"/>
</dbReference>
<dbReference type="EMBL" id="VFPQ01000001">
    <property type="protein sequence ID" value="TQM75214.1"/>
    <property type="molecule type" value="Genomic_DNA"/>
</dbReference>
<evidence type="ECO:0000256" key="1">
    <source>
        <dbReference type="ARBA" id="ARBA00004162"/>
    </source>
</evidence>
<evidence type="ECO:0000256" key="9">
    <source>
        <dbReference type="ARBA" id="ARBA00023136"/>
    </source>
</evidence>
<comment type="similarity">
    <text evidence="2">Belongs to the YajC family.</text>
</comment>
<evidence type="ECO:0000313" key="12">
    <source>
        <dbReference type="EMBL" id="TQM75214.1"/>
    </source>
</evidence>
<reference evidence="12 13" key="1">
    <citation type="submission" date="2019-06" db="EMBL/GenBank/DDBJ databases">
        <title>Sequencing the genomes of 1000 actinobacteria strains.</title>
        <authorList>
            <person name="Klenk H.-P."/>
        </authorList>
    </citation>
    <scope>NUCLEOTIDE SEQUENCE [LARGE SCALE GENOMIC DNA]</scope>
    <source>
        <strain evidence="12 13">DSM 43186</strain>
    </source>
</reference>
<keyword evidence="5 11" id="KW-0812">Transmembrane</keyword>
<evidence type="ECO:0000313" key="13">
    <source>
        <dbReference type="Proteomes" id="UP000319213"/>
    </source>
</evidence>
<comment type="caution">
    <text evidence="12">The sequence shown here is derived from an EMBL/GenBank/DDBJ whole genome shotgun (WGS) entry which is preliminary data.</text>
</comment>